<evidence type="ECO:0000256" key="1">
    <source>
        <dbReference type="SAM" id="MobiDB-lite"/>
    </source>
</evidence>
<evidence type="ECO:0008006" key="4">
    <source>
        <dbReference type="Google" id="ProtNLM"/>
    </source>
</evidence>
<evidence type="ECO:0000313" key="3">
    <source>
        <dbReference type="Proteomes" id="UP001341840"/>
    </source>
</evidence>
<feature type="region of interest" description="Disordered" evidence="1">
    <location>
        <begin position="27"/>
        <end position="64"/>
    </location>
</feature>
<reference evidence="2 3" key="1">
    <citation type="journal article" date="2023" name="Plants (Basel)">
        <title>Bridging the Gap: Combining Genomics and Transcriptomics Approaches to Understand Stylosanthes scabra, an Orphan Legume from the Brazilian Caatinga.</title>
        <authorList>
            <person name="Ferreira-Neto J.R.C."/>
            <person name="da Silva M.D."/>
            <person name="Binneck E."/>
            <person name="de Melo N.F."/>
            <person name="da Silva R.H."/>
            <person name="de Melo A.L.T.M."/>
            <person name="Pandolfi V."/>
            <person name="Bustamante F.O."/>
            <person name="Brasileiro-Vidal A.C."/>
            <person name="Benko-Iseppon A.M."/>
        </authorList>
    </citation>
    <scope>NUCLEOTIDE SEQUENCE [LARGE SCALE GENOMIC DNA]</scope>
    <source>
        <tissue evidence="2">Leaves</tissue>
    </source>
</reference>
<keyword evidence="3" id="KW-1185">Reference proteome</keyword>
<name>A0ABU6SY16_9FABA</name>
<comment type="caution">
    <text evidence="2">The sequence shown here is derived from an EMBL/GenBank/DDBJ whole genome shotgun (WGS) entry which is preliminary data.</text>
</comment>
<sequence length="129" mass="15543">MNYDQLMFVQLRGNLLTYEMTILNSQHGENKKKSLALKAFSSHKEEDDDDEKEDDDEETEDEDEEFKLLLKKFNSFIQRKSNNLRHKRKPPKCYECGEVGYIKPNYRKNQKEKKYKKKHKAYVSWENDA</sequence>
<feature type="compositionally biased region" description="Acidic residues" evidence="1">
    <location>
        <begin position="46"/>
        <end position="64"/>
    </location>
</feature>
<dbReference type="EMBL" id="JASCZI010063458">
    <property type="protein sequence ID" value="MED6141287.1"/>
    <property type="molecule type" value="Genomic_DNA"/>
</dbReference>
<feature type="non-terminal residue" evidence="2">
    <location>
        <position position="129"/>
    </location>
</feature>
<gene>
    <name evidence="2" type="ORF">PIB30_101860</name>
</gene>
<proteinExistence type="predicted"/>
<evidence type="ECO:0000313" key="2">
    <source>
        <dbReference type="EMBL" id="MED6141287.1"/>
    </source>
</evidence>
<dbReference type="Proteomes" id="UP001341840">
    <property type="component" value="Unassembled WGS sequence"/>
</dbReference>
<organism evidence="2 3">
    <name type="scientific">Stylosanthes scabra</name>
    <dbReference type="NCBI Taxonomy" id="79078"/>
    <lineage>
        <taxon>Eukaryota</taxon>
        <taxon>Viridiplantae</taxon>
        <taxon>Streptophyta</taxon>
        <taxon>Embryophyta</taxon>
        <taxon>Tracheophyta</taxon>
        <taxon>Spermatophyta</taxon>
        <taxon>Magnoliopsida</taxon>
        <taxon>eudicotyledons</taxon>
        <taxon>Gunneridae</taxon>
        <taxon>Pentapetalae</taxon>
        <taxon>rosids</taxon>
        <taxon>fabids</taxon>
        <taxon>Fabales</taxon>
        <taxon>Fabaceae</taxon>
        <taxon>Papilionoideae</taxon>
        <taxon>50 kb inversion clade</taxon>
        <taxon>dalbergioids sensu lato</taxon>
        <taxon>Dalbergieae</taxon>
        <taxon>Pterocarpus clade</taxon>
        <taxon>Stylosanthes</taxon>
    </lineage>
</organism>
<accession>A0ABU6SY16</accession>
<protein>
    <recommendedName>
        <fullName evidence="4">CCHC-type domain-containing protein</fullName>
    </recommendedName>
</protein>